<accession>A0ABU6IHK8</accession>
<sequence>MKPVAPGRPRSPKLPLVAAAAALVVAVIAGGVGFDQLMNGNRIYQGVSVGSVDVSGMTREEAANALDAAYSDAVASGLGIVFASDEAAQTVDVDTEMTEDAAQAEQLSVEEARADKKLWVAEAGVLGAHVPTADLAEEAFAVGRDAGGLAQRIEAATSTVSIPMRLDFDEDALEALAAEIDETIGEPRVDSNVQIEDGVATVVEGHDGTIVDRDEFRSKIAEGFLGATPDDFSFVAHTAFAPSRIDSAAAETCRAFIQGVLDRGLTFTFEGDQWDLDGATIGSWVTTTVAESEGGARLVPVLDEKTACADLLALIREAGFVSATTVNFRIEGGEVWVYAQDGSRYPLTADAVSAADAGVFGAFRDNGSTAFADERPTVAIGWGAAPSKSSFDDALAMGLIGEISSYTTEYNDGAGTANRRHNIHLAADLLTDSITPANGGIWSFTETMGGQANEEMGFKGAHVISGGEYTDAIGGGICQVATTVFNAVYEGGYPVTERRNHSLYISSYPTGRDAAIAYPYLDLKWENDTTSDVLLRTRYTDSTLTVTLYGIDPGYVVSTETGDWQKGDAYKTKYQVDEEESEGTRYVKTRGADGRSVTVHRTVRDRSGNLLHEEDFESNYKPINEVIVVGPNTPTGEEEDSEEKDDDKEDARVSTGD</sequence>
<proteinExistence type="predicted"/>
<name>A0ABU6IHK8_9ACTN</name>
<feature type="region of interest" description="Disordered" evidence="1">
    <location>
        <begin position="627"/>
        <end position="657"/>
    </location>
</feature>
<evidence type="ECO:0000313" key="3">
    <source>
        <dbReference type="EMBL" id="MEC4175895.1"/>
    </source>
</evidence>
<dbReference type="Pfam" id="PF04294">
    <property type="entry name" value="VanW"/>
    <property type="match status" value="1"/>
</dbReference>
<evidence type="ECO:0000313" key="4">
    <source>
        <dbReference type="Proteomes" id="UP001349994"/>
    </source>
</evidence>
<keyword evidence="4" id="KW-1185">Reference proteome</keyword>
<dbReference type="InterPro" id="IPR022029">
    <property type="entry name" value="YoaR-like_PG-bd"/>
</dbReference>
<feature type="compositionally biased region" description="Acidic residues" evidence="1">
    <location>
        <begin position="636"/>
        <end position="648"/>
    </location>
</feature>
<dbReference type="InterPro" id="IPR052913">
    <property type="entry name" value="Glycopeptide_resist_protein"/>
</dbReference>
<protein>
    <submittedName>
        <fullName evidence="3">VanW family protein</fullName>
    </submittedName>
</protein>
<dbReference type="Gene3D" id="2.20.230.10">
    <property type="entry name" value="Resuscitation-promoting factor rpfb"/>
    <property type="match status" value="1"/>
</dbReference>
<dbReference type="InterPro" id="IPR007391">
    <property type="entry name" value="Vancomycin_resist_VanW"/>
</dbReference>
<reference evidence="3 4" key="1">
    <citation type="submission" date="2024-01" db="EMBL/GenBank/DDBJ databases">
        <title>novel species in genus Adlercreutzia.</title>
        <authorList>
            <person name="Liu X."/>
        </authorList>
    </citation>
    <scope>NUCLEOTIDE SEQUENCE [LARGE SCALE GENOMIC DNA]</scope>
    <source>
        <strain evidence="3 4">R7</strain>
    </source>
</reference>
<organism evidence="3 4">
    <name type="scientific">Adlercreutzia wanghongyangiae</name>
    <dbReference type="NCBI Taxonomy" id="3111451"/>
    <lineage>
        <taxon>Bacteria</taxon>
        <taxon>Bacillati</taxon>
        <taxon>Actinomycetota</taxon>
        <taxon>Coriobacteriia</taxon>
        <taxon>Eggerthellales</taxon>
        <taxon>Eggerthellaceae</taxon>
        <taxon>Adlercreutzia</taxon>
    </lineage>
</organism>
<gene>
    <name evidence="3" type="ORF">VIN30_05495</name>
</gene>
<dbReference type="Pfam" id="PF12229">
    <property type="entry name" value="PG_binding_4"/>
    <property type="match status" value="1"/>
</dbReference>
<dbReference type="Proteomes" id="UP001349994">
    <property type="component" value="Unassembled WGS sequence"/>
</dbReference>
<evidence type="ECO:0000259" key="2">
    <source>
        <dbReference type="Pfam" id="PF12229"/>
    </source>
</evidence>
<comment type="caution">
    <text evidence="3">The sequence shown here is derived from an EMBL/GenBank/DDBJ whole genome shotgun (WGS) entry which is preliminary data.</text>
</comment>
<dbReference type="PANTHER" id="PTHR35788:SF1">
    <property type="entry name" value="EXPORTED PROTEIN"/>
    <property type="match status" value="1"/>
</dbReference>
<evidence type="ECO:0000256" key="1">
    <source>
        <dbReference type="SAM" id="MobiDB-lite"/>
    </source>
</evidence>
<feature type="domain" description="YoaR-like putative peptidoglycan binding" evidence="2">
    <location>
        <begin position="126"/>
        <end position="227"/>
    </location>
</feature>
<dbReference type="RefSeq" id="WP_338209946.1">
    <property type="nucleotide sequence ID" value="NZ_JAYMFF010000009.1"/>
</dbReference>
<dbReference type="EMBL" id="JAYMFF010000009">
    <property type="protein sequence ID" value="MEC4175895.1"/>
    <property type="molecule type" value="Genomic_DNA"/>
</dbReference>
<dbReference type="PANTHER" id="PTHR35788">
    <property type="entry name" value="EXPORTED PROTEIN-RELATED"/>
    <property type="match status" value="1"/>
</dbReference>